<dbReference type="PROSITE" id="PS01009">
    <property type="entry name" value="CRISP_1"/>
    <property type="match status" value="1"/>
</dbReference>
<feature type="region of interest" description="Disordered" evidence="1">
    <location>
        <begin position="283"/>
        <end position="316"/>
    </location>
</feature>
<dbReference type="GO" id="GO:0005576">
    <property type="term" value="C:extracellular region"/>
    <property type="evidence" value="ECO:0007669"/>
    <property type="project" value="InterPro"/>
</dbReference>
<reference evidence="4 5" key="1">
    <citation type="journal article" date="2018" name="Sci. Rep.">
        <title>Comparative analysis of the Pocillopora damicornis genome highlights role of immune system in coral evolution.</title>
        <authorList>
            <person name="Cunning R."/>
            <person name="Bay R.A."/>
            <person name="Gillette P."/>
            <person name="Baker A.C."/>
            <person name="Traylor-Knowles N."/>
        </authorList>
    </citation>
    <scope>NUCLEOTIDE SEQUENCE [LARGE SCALE GENOMIC DNA]</scope>
    <source>
        <strain evidence="4">RSMAS</strain>
        <tissue evidence="4">Whole animal</tissue>
    </source>
</reference>
<feature type="region of interest" description="Disordered" evidence="1">
    <location>
        <begin position="147"/>
        <end position="166"/>
    </location>
</feature>
<feature type="region of interest" description="Disordered" evidence="1">
    <location>
        <begin position="53"/>
        <end position="85"/>
    </location>
</feature>
<sequence length="316" mass="33423">MWLCYLLLAIVAVDGDVFQNSQNFKLSGTGTAEKNGKINLNLQIQIAGTGESPIGGLTGASPTTSPTGASPTTSPTGASGVPGAAPITGAPTAGTGGMFTEEEQMGLAKHNEFRQVHEAPAMTLDRDMCDQAKQYAQKLVDMGALQHSSRGEREGQGENLSMGCSSNAPQTVEEAVTNWYNEVCDPGYNFGGASFSGGTGHFTQVVWKGSTVLGIGRAEGTMRGMKCAYIVGRYKPAGNMMGDFAQNVVKGSFDKGSYCASIPRKNRWFFDKNGKAVKVNGTKVPTLKTGTPESRAQPVELLNSKKKTTVSHKHNK</sequence>
<dbReference type="OMA" id="NFREPRG"/>
<evidence type="ECO:0000313" key="5">
    <source>
        <dbReference type="Proteomes" id="UP000275408"/>
    </source>
</evidence>
<name>A0A3M6U824_POCDA</name>
<dbReference type="STRING" id="46731.A0A3M6U824"/>
<feature type="chain" id="PRO_5017928615" description="SCP domain-containing protein" evidence="2">
    <location>
        <begin position="16"/>
        <end position="316"/>
    </location>
</feature>
<gene>
    <name evidence="4" type="ORF">pdam_00009151</name>
</gene>
<dbReference type="AlphaFoldDB" id="A0A3M6U824"/>
<dbReference type="InterPro" id="IPR014044">
    <property type="entry name" value="CAP_dom"/>
</dbReference>
<dbReference type="Pfam" id="PF00188">
    <property type="entry name" value="CAP"/>
    <property type="match status" value="1"/>
</dbReference>
<keyword evidence="5" id="KW-1185">Reference proteome</keyword>
<dbReference type="PANTHER" id="PTHR10334">
    <property type="entry name" value="CYSTEINE-RICH SECRETORY PROTEIN-RELATED"/>
    <property type="match status" value="1"/>
</dbReference>
<keyword evidence="2" id="KW-0732">Signal</keyword>
<proteinExistence type="predicted"/>
<dbReference type="PRINTS" id="PR00837">
    <property type="entry name" value="V5TPXLIKE"/>
</dbReference>
<dbReference type="Proteomes" id="UP000275408">
    <property type="component" value="Unassembled WGS sequence"/>
</dbReference>
<evidence type="ECO:0000313" key="4">
    <source>
        <dbReference type="EMBL" id="RMX49815.1"/>
    </source>
</evidence>
<dbReference type="Gene3D" id="3.40.33.10">
    <property type="entry name" value="CAP"/>
    <property type="match status" value="1"/>
</dbReference>
<dbReference type="InterPro" id="IPR034113">
    <property type="entry name" value="SCP_GAPR1-like"/>
</dbReference>
<dbReference type="InterPro" id="IPR018244">
    <property type="entry name" value="Allrgn_V5/Tpx1_CS"/>
</dbReference>
<dbReference type="FunFam" id="3.40.33.10:FF:000002">
    <property type="entry name" value="Golgi-associated plant pathogenesis-related protein 1"/>
    <property type="match status" value="1"/>
</dbReference>
<evidence type="ECO:0000256" key="1">
    <source>
        <dbReference type="SAM" id="MobiDB-lite"/>
    </source>
</evidence>
<comment type="caution">
    <text evidence="4">The sequence shown here is derived from an EMBL/GenBank/DDBJ whole genome shotgun (WGS) entry which is preliminary data.</text>
</comment>
<feature type="compositionally biased region" description="Low complexity" evidence="1">
    <location>
        <begin position="59"/>
        <end position="85"/>
    </location>
</feature>
<protein>
    <recommendedName>
        <fullName evidence="3">SCP domain-containing protein</fullName>
    </recommendedName>
</protein>
<dbReference type="InterPro" id="IPR035940">
    <property type="entry name" value="CAP_sf"/>
</dbReference>
<evidence type="ECO:0000259" key="3">
    <source>
        <dbReference type="SMART" id="SM00198"/>
    </source>
</evidence>
<dbReference type="OrthoDB" id="5969578at2759"/>
<dbReference type="InterPro" id="IPR001283">
    <property type="entry name" value="CRISP-related"/>
</dbReference>
<feature type="compositionally biased region" description="Basic residues" evidence="1">
    <location>
        <begin position="304"/>
        <end position="316"/>
    </location>
</feature>
<feature type="signal peptide" evidence="2">
    <location>
        <begin position="1"/>
        <end position="15"/>
    </location>
</feature>
<organism evidence="4 5">
    <name type="scientific">Pocillopora damicornis</name>
    <name type="common">Cauliflower coral</name>
    <name type="synonym">Millepora damicornis</name>
    <dbReference type="NCBI Taxonomy" id="46731"/>
    <lineage>
        <taxon>Eukaryota</taxon>
        <taxon>Metazoa</taxon>
        <taxon>Cnidaria</taxon>
        <taxon>Anthozoa</taxon>
        <taxon>Hexacorallia</taxon>
        <taxon>Scleractinia</taxon>
        <taxon>Astrocoeniina</taxon>
        <taxon>Pocilloporidae</taxon>
        <taxon>Pocillopora</taxon>
    </lineage>
</organism>
<dbReference type="CDD" id="cd05382">
    <property type="entry name" value="CAP_GAPR1-like"/>
    <property type="match status" value="1"/>
</dbReference>
<accession>A0A3M6U824</accession>
<dbReference type="SUPFAM" id="SSF55797">
    <property type="entry name" value="PR-1-like"/>
    <property type="match status" value="1"/>
</dbReference>
<dbReference type="EMBL" id="RCHS01002051">
    <property type="protein sequence ID" value="RMX49815.1"/>
    <property type="molecule type" value="Genomic_DNA"/>
</dbReference>
<dbReference type="SMART" id="SM00198">
    <property type="entry name" value="SCP"/>
    <property type="match status" value="1"/>
</dbReference>
<evidence type="ECO:0000256" key="2">
    <source>
        <dbReference type="SAM" id="SignalP"/>
    </source>
</evidence>
<feature type="domain" description="SCP" evidence="3">
    <location>
        <begin position="101"/>
        <end position="242"/>
    </location>
</feature>